<evidence type="ECO:0000313" key="2">
    <source>
        <dbReference type="EMBL" id="KAG8234565.1"/>
    </source>
</evidence>
<reference evidence="2" key="1">
    <citation type="submission" date="2013-04" db="EMBL/GenBank/DDBJ databases">
        <authorList>
            <person name="Qu J."/>
            <person name="Murali S.C."/>
            <person name="Bandaranaike D."/>
            <person name="Bellair M."/>
            <person name="Blankenburg K."/>
            <person name="Chao H."/>
            <person name="Dinh H."/>
            <person name="Doddapaneni H."/>
            <person name="Downs B."/>
            <person name="Dugan-Rocha S."/>
            <person name="Elkadiri S."/>
            <person name="Gnanaolivu R.D."/>
            <person name="Hernandez B."/>
            <person name="Javaid M."/>
            <person name="Jayaseelan J.C."/>
            <person name="Lee S."/>
            <person name="Li M."/>
            <person name="Ming W."/>
            <person name="Munidasa M."/>
            <person name="Muniz J."/>
            <person name="Nguyen L."/>
            <person name="Ongeri F."/>
            <person name="Osuji N."/>
            <person name="Pu L.-L."/>
            <person name="Puazo M."/>
            <person name="Qu C."/>
            <person name="Quiroz J."/>
            <person name="Raj R."/>
            <person name="Weissenberger G."/>
            <person name="Xin Y."/>
            <person name="Zou X."/>
            <person name="Han Y."/>
            <person name="Richards S."/>
            <person name="Worley K."/>
            <person name="Muzny D."/>
            <person name="Gibbs R."/>
        </authorList>
    </citation>
    <scope>NUCLEOTIDE SEQUENCE</scope>
    <source>
        <strain evidence="2">Sampled in the wild</strain>
    </source>
</reference>
<dbReference type="Proteomes" id="UP000792457">
    <property type="component" value="Unassembled WGS sequence"/>
</dbReference>
<evidence type="ECO:0000313" key="3">
    <source>
        <dbReference type="Proteomes" id="UP000792457"/>
    </source>
</evidence>
<dbReference type="AlphaFoldDB" id="A0A8K0KGN9"/>
<proteinExistence type="predicted"/>
<accession>A0A8K0KGN9</accession>
<organism evidence="2 3">
    <name type="scientific">Ladona fulva</name>
    <name type="common">Scarce chaser dragonfly</name>
    <name type="synonym">Libellula fulva</name>
    <dbReference type="NCBI Taxonomy" id="123851"/>
    <lineage>
        <taxon>Eukaryota</taxon>
        <taxon>Metazoa</taxon>
        <taxon>Ecdysozoa</taxon>
        <taxon>Arthropoda</taxon>
        <taxon>Hexapoda</taxon>
        <taxon>Insecta</taxon>
        <taxon>Pterygota</taxon>
        <taxon>Palaeoptera</taxon>
        <taxon>Odonata</taxon>
        <taxon>Epiprocta</taxon>
        <taxon>Anisoptera</taxon>
        <taxon>Libelluloidea</taxon>
        <taxon>Libellulidae</taxon>
        <taxon>Ladona</taxon>
    </lineage>
</organism>
<name>A0A8K0KGN9_LADFU</name>
<sequence length="505" mass="56803">MCDFEDVEGLLAKIKRYKSITERARIGKKNAPNPGSASPGGNLRGRQNDGTTMGNPLYPFIAEVFMQHFENHCKKTFSYFPEIRIQYSNLYDYSYTAVQDSTLSLSSGPLLSGLKRLASSKHMAPLSGDNHSFLIRLASTSISTPEDGPHTELHQRKPQMLDQLTYWTDSTGPHQEQMVEGRNSLLKLKTLKSSKVASFDKTAVSSTASHVFHERVLNISNHSFSTEETQFLDLGLKYSPNLPTHHRDFINVASDCDSALHREHVSIKYDCAKMISAHIKEASPHPRDQKLLKSIKEAVNSHNLIISKAIKATEDGSFASEMYIFIAAGNGCVFILFSSTTLTSIDRVLGLEWQPMGDYFHFEINLEPEDQLDSMDVLYWLHAHPSHWSTFVGKHCADINSWVPAATLNHLPSDDNLADPASRGVSPATLKNLPIWWSGPRLLHWDKRSSLYSKSIIHNLADAGTNWHYNPSAAPYFGEIWNAAVKPLKMQFHRGNFWATCVMWQ</sequence>
<keyword evidence="3" id="KW-1185">Reference proteome</keyword>
<feature type="region of interest" description="Disordered" evidence="1">
    <location>
        <begin position="25"/>
        <end position="49"/>
    </location>
</feature>
<dbReference type="OrthoDB" id="8051532at2759"/>
<comment type="caution">
    <text evidence="2">The sequence shown here is derived from an EMBL/GenBank/DDBJ whole genome shotgun (WGS) entry which is preliminary data.</text>
</comment>
<reference evidence="2" key="2">
    <citation type="submission" date="2017-10" db="EMBL/GenBank/DDBJ databases">
        <title>Ladona fulva Genome sequencing and assembly.</title>
        <authorList>
            <person name="Murali S."/>
            <person name="Richards S."/>
            <person name="Bandaranaike D."/>
            <person name="Bellair M."/>
            <person name="Blankenburg K."/>
            <person name="Chao H."/>
            <person name="Dinh H."/>
            <person name="Doddapaneni H."/>
            <person name="Dugan-Rocha S."/>
            <person name="Elkadiri S."/>
            <person name="Gnanaolivu R."/>
            <person name="Hernandez B."/>
            <person name="Skinner E."/>
            <person name="Javaid M."/>
            <person name="Lee S."/>
            <person name="Li M."/>
            <person name="Ming W."/>
            <person name="Munidasa M."/>
            <person name="Muniz J."/>
            <person name="Nguyen L."/>
            <person name="Hughes D."/>
            <person name="Osuji N."/>
            <person name="Pu L.-L."/>
            <person name="Puazo M."/>
            <person name="Qu C."/>
            <person name="Quiroz J."/>
            <person name="Raj R."/>
            <person name="Weissenberger G."/>
            <person name="Xin Y."/>
            <person name="Zou X."/>
            <person name="Han Y."/>
            <person name="Worley K."/>
            <person name="Muzny D."/>
            <person name="Gibbs R."/>
        </authorList>
    </citation>
    <scope>NUCLEOTIDE SEQUENCE</scope>
    <source>
        <strain evidence="2">Sampled in the wild</strain>
    </source>
</reference>
<evidence type="ECO:0000256" key="1">
    <source>
        <dbReference type="SAM" id="MobiDB-lite"/>
    </source>
</evidence>
<gene>
    <name evidence="2" type="ORF">J437_LFUL015355</name>
</gene>
<protein>
    <submittedName>
        <fullName evidence="2">Uncharacterized protein</fullName>
    </submittedName>
</protein>
<dbReference type="EMBL" id="KZ308828">
    <property type="protein sequence ID" value="KAG8234565.1"/>
    <property type="molecule type" value="Genomic_DNA"/>
</dbReference>